<gene>
    <name evidence="2" type="ORF">DSM00_742</name>
</gene>
<evidence type="ECO:0000313" key="3">
    <source>
        <dbReference type="Proteomes" id="UP000289238"/>
    </source>
</evidence>
<keyword evidence="3" id="KW-1185">Reference proteome</keyword>
<dbReference type="PROSITE" id="PS51257">
    <property type="entry name" value="PROKAR_LIPOPROTEIN"/>
    <property type="match status" value="1"/>
</dbReference>
<name>A0A4Q0PEM0_9FLAO</name>
<evidence type="ECO:0000313" key="2">
    <source>
        <dbReference type="EMBL" id="RXG24946.1"/>
    </source>
</evidence>
<comment type="caution">
    <text evidence="2">The sequence shown here is derived from an EMBL/GenBank/DDBJ whole genome shotgun (WGS) entry which is preliminary data.</text>
</comment>
<proteinExistence type="predicted"/>
<evidence type="ECO:0000256" key="1">
    <source>
        <dbReference type="SAM" id="SignalP"/>
    </source>
</evidence>
<feature type="chain" id="PRO_5020904551" evidence="1">
    <location>
        <begin position="22"/>
        <end position="195"/>
    </location>
</feature>
<feature type="signal peptide" evidence="1">
    <location>
        <begin position="1"/>
        <end position="21"/>
    </location>
</feature>
<dbReference type="EMBL" id="QOVM01000001">
    <property type="protein sequence ID" value="RXG24946.1"/>
    <property type="molecule type" value="Genomic_DNA"/>
</dbReference>
<sequence length="195" mass="21851">MKRLFLYTTSAVLGLSIAACNTDVKNTDVAENTQTEVKIEKPEPPALVIPEGYELYKSGTLNKEWKLTMIHPEKASVDVVGNQLMVKYSGENNSFYGGLTDGFNMTVSIVNNEDSQKYIKSTTPELIGNYEMFKYSAPNSLGLQVEHYLVKITNDEETEDTYIDVALAVKGDDSKAYKTMIHDILETMEWEKVVA</sequence>
<dbReference type="AlphaFoldDB" id="A0A4Q0PEM0"/>
<dbReference type="Proteomes" id="UP000289238">
    <property type="component" value="Unassembled WGS sequence"/>
</dbReference>
<keyword evidence="1" id="KW-0732">Signal</keyword>
<accession>A0A4Q0PEM0</accession>
<organism evidence="2 3">
    <name type="scientific">Leeuwenhoekiella aequorea</name>
    <dbReference type="NCBI Taxonomy" id="283736"/>
    <lineage>
        <taxon>Bacteria</taxon>
        <taxon>Pseudomonadati</taxon>
        <taxon>Bacteroidota</taxon>
        <taxon>Flavobacteriia</taxon>
        <taxon>Flavobacteriales</taxon>
        <taxon>Flavobacteriaceae</taxon>
        <taxon>Leeuwenhoekiella</taxon>
    </lineage>
</organism>
<protein>
    <submittedName>
        <fullName evidence="2">Uncharacterized protein</fullName>
    </submittedName>
</protein>
<reference evidence="2 3" key="1">
    <citation type="submission" date="2018-07" db="EMBL/GenBank/DDBJ databases">
        <title>Leeuwenhoekiella genomics.</title>
        <authorList>
            <person name="Tahon G."/>
            <person name="Willems A."/>
        </authorList>
    </citation>
    <scope>NUCLEOTIDE SEQUENCE [LARGE SCALE GENOMIC DNA]</scope>
    <source>
        <strain evidence="2 3">LMG 22550</strain>
    </source>
</reference>
<dbReference type="RefSeq" id="WP_128756654.1">
    <property type="nucleotide sequence ID" value="NZ_QOVM01000001.1"/>
</dbReference>
<dbReference type="OrthoDB" id="1427246at2"/>